<keyword evidence="3 5" id="KW-1133">Transmembrane helix</keyword>
<evidence type="ECO:0000313" key="6">
    <source>
        <dbReference type="EMBL" id="QEO09804.1"/>
    </source>
</evidence>
<evidence type="ECO:0000313" key="7">
    <source>
        <dbReference type="Proteomes" id="UP000322159"/>
    </source>
</evidence>
<evidence type="ECO:0000256" key="3">
    <source>
        <dbReference type="ARBA" id="ARBA00022989"/>
    </source>
</evidence>
<dbReference type="InterPro" id="IPR019109">
    <property type="entry name" value="MamF_MmsF"/>
</dbReference>
<feature type="transmembrane region" description="Helical" evidence="5">
    <location>
        <begin position="68"/>
        <end position="94"/>
    </location>
</feature>
<dbReference type="RefSeq" id="WP_149325223.1">
    <property type="nucleotide sequence ID" value="NZ_CP043504.1"/>
</dbReference>
<organism evidence="6 7">
    <name type="scientific">Protaetiibacter larvae</name>
    <dbReference type="NCBI Taxonomy" id="2592654"/>
    <lineage>
        <taxon>Bacteria</taxon>
        <taxon>Bacillati</taxon>
        <taxon>Actinomycetota</taxon>
        <taxon>Actinomycetes</taxon>
        <taxon>Micrococcales</taxon>
        <taxon>Microbacteriaceae</taxon>
        <taxon>Protaetiibacter</taxon>
    </lineage>
</organism>
<comment type="subcellular location">
    <subcellularLocation>
        <location evidence="1">Membrane</location>
        <topology evidence="1">Multi-pass membrane protein</topology>
    </subcellularLocation>
</comment>
<sequence length="136" mass="14891">MTDPAQPAPAPQPAAPLTEAEDKQWASFAHLGGILGFLPSLIIWLVFKDRGAKTNVEAKEALNWQITFTIGIVILWIIVGIVSGALLFTGAWFVGSLLGWLPFLWWVLNIVLSILGFVKVNGGGSYRYPFAVRLIK</sequence>
<protein>
    <submittedName>
        <fullName evidence="6">DUF4870 domain-containing protein</fullName>
    </submittedName>
</protein>
<evidence type="ECO:0000256" key="5">
    <source>
        <dbReference type="SAM" id="Phobius"/>
    </source>
</evidence>
<gene>
    <name evidence="6" type="ORF">FLP23_07175</name>
</gene>
<keyword evidence="4 5" id="KW-0472">Membrane</keyword>
<dbReference type="Pfam" id="PF09685">
    <property type="entry name" value="MamF_MmsF"/>
    <property type="match status" value="1"/>
</dbReference>
<dbReference type="OrthoDB" id="9808930at2"/>
<dbReference type="EMBL" id="CP043504">
    <property type="protein sequence ID" value="QEO09804.1"/>
    <property type="molecule type" value="Genomic_DNA"/>
</dbReference>
<accession>A0A5C1Y787</accession>
<evidence type="ECO:0000256" key="2">
    <source>
        <dbReference type="ARBA" id="ARBA00022692"/>
    </source>
</evidence>
<keyword evidence="7" id="KW-1185">Reference proteome</keyword>
<reference evidence="6 7" key="1">
    <citation type="submission" date="2019-09" db="EMBL/GenBank/DDBJ databases">
        <title>Genome sequencing of strain KACC 19322.</title>
        <authorList>
            <person name="Heo J."/>
            <person name="Kim S.-J."/>
            <person name="Kim J.-S."/>
            <person name="Hong S.-B."/>
            <person name="Kwon S.-W."/>
        </authorList>
    </citation>
    <scope>NUCLEOTIDE SEQUENCE [LARGE SCALE GENOMIC DNA]</scope>
    <source>
        <strain evidence="6 7">KACC 19322</strain>
    </source>
</reference>
<keyword evidence="2 5" id="KW-0812">Transmembrane</keyword>
<evidence type="ECO:0000256" key="4">
    <source>
        <dbReference type="ARBA" id="ARBA00023136"/>
    </source>
</evidence>
<feature type="transmembrane region" description="Helical" evidence="5">
    <location>
        <begin position="100"/>
        <end position="118"/>
    </location>
</feature>
<feature type="transmembrane region" description="Helical" evidence="5">
    <location>
        <begin position="25"/>
        <end position="47"/>
    </location>
</feature>
<dbReference type="KEGG" id="lyk:FLP23_07175"/>
<dbReference type="AlphaFoldDB" id="A0A5C1Y787"/>
<evidence type="ECO:0000256" key="1">
    <source>
        <dbReference type="ARBA" id="ARBA00004141"/>
    </source>
</evidence>
<proteinExistence type="predicted"/>
<dbReference type="Proteomes" id="UP000322159">
    <property type="component" value="Chromosome"/>
</dbReference>
<name>A0A5C1Y787_9MICO</name>